<dbReference type="SUPFAM" id="SSF52540">
    <property type="entry name" value="P-loop containing nucleoside triphosphate hydrolases"/>
    <property type="match status" value="1"/>
</dbReference>
<dbReference type="CDD" id="cd03262">
    <property type="entry name" value="ABC_HisP_GlnQ"/>
    <property type="match status" value="1"/>
</dbReference>
<dbReference type="InterPro" id="IPR030679">
    <property type="entry name" value="ABC_ATPase_HisP-typ"/>
</dbReference>
<dbReference type="PROSITE" id="PS50893">
    <property type="entry name" value="ABC_TRANSPORTER_2"/>
    <property type="match status" value="1"/>
</dbReference>
<dbReference type="InterPro" id="IPR050086">
    <property type="entry name" value="MetN_ABC_transporter-like"/>
</dbReference>
<dbReference type="PROSITE" id="PS00211">
    <property type="entry name" value="ABC_TRANSPORTER_1"/>
    <property type="match status" value="1"/>
</dbReference>
<evidence type="ECO:0000313" key="7">
    <source>
        <dbReference type="Proteomes" id="UP000433050"/>
    </source>
</evidence>
<dbReference type="SMART" id="SM00382">
    <property type="entry name" value="AAA"/>
    <property type="match status" value="1"/>
</dbReference>
<dbReference type="Pfam" id="PF00005">
    <property type="entry name" value="ABC_tran"/>
    <property type="match status" value="1"/>
</dbReference>
<dbReference type="AlphaFoldDB" id="A0A5S9NI48"/>
<keyword evidence="4 6" id="KW-0067">ATP-binding</keyword>
<dbReference type="InterPro" id="IPR003593">
    <property type="entry name" value="AAA+_ATPase"/>
</dbReference>
<evidence type="ECO:0000256" key="1">
    <source>
        <dbReference type="ARBA" id="ARBA00005417"/>
    </source>
</evidence>
<dbReference type="InterPro" id="IPR017871">
    <property type="entry name" value="ABC_transporter-like_CS"/>
</dbReference>
<dbReference type="Gene3D" id="3.40.50.300">
    <property type="entry name" value="P-loop containing nucleotide triphosphate hydrolases"/>
    <property type="match status" value="1"/>
</dbReference>
<dbReference type="EMBL" id="CACSAS010000001">
    <property type="protein sequence ID" value="CAA0089447.1"/>
    <property type="molecule type" value="Genomic_DNA"/>
</dbReference>
<keyword evidence="3" id="KW-0547">Nucleotide-binding</keyword>
<proteinExistence type="inferred from homology"/>
<dbReference type="PANTHER" id="PTHR43166:SF4">
    <property type="entry name" value="PHOSPHONATES IMPORT ATP-BINDING PROTEIN PHNC"/>
    <property type="match status" value="1"/>
</dbReference>
<accession>A0A5S9NI48</accession>
<keyword evidence="7" id="KW-1185">Reference proteome</keyword>
<dbReference type="Proteomes" id="UP000433050">
    <property type="component" value="Unassembled WGS sequence"/>
</dbReference>
<dbReference type="FunFam" id="3.40.50.300:FF:000020">
    <property type="entry name" value="Amino acid ABC transporter ATP-binding component"/>
    <property type="match status" value="1"/>
</dbReference>
<evidence type="ECO:0000256" key="4">
    <source>
        <dbReference type="ARBA" id="ARBA00022840"/>
    </source>
</evidence>
<evidence type="ECO:0000313" key="6">
    <source>
        <dbReference type="EMBL" id="CAA0089447.1"/>
    </source>
</evidence>
<protein>
    <submittedName>
        <fullName evidence="6">Glutamine transport ATP-binding protein GlnQ</fullName>
    </submittedName>
</protein>
<keyword evidence="2" id="KW-0813">Transport</keyword>
<comment type="similarity">
    <text evidence="1">Belongs to the ABC transporter superfamily.</text>
</comment>
<dbReference type="GO" id="GO:0015424">
    <property type="term" value="F:ABC-type amino acid transporter activity"/>
    <property type="evidence" value="ECO:0007669"/>
    <property type="project" value="InterPro"/>
</dbReference>
<name>A0A5S9NI48_9HYPH</name>
<dbReference type="RefSeq" id="WP_144342883.1">
    <property type="nucleotide sequence ID" value="NZ_CACSAS010000001.1"/>
</dbReference>
<dbReference type="GO" id="GO:0016887">
    <property type="term" value="F:ATP hydrolysis activity"/>
    <property type="evidence" value="ECO:0007669"/>
    <property type="project" value="InterPro"/>
</dbReference>
<reference evidence="6 7" key="1">
    <citation type="submission" date="2019-12" db="EMBL/GenBank/DDBJ databases">
        <authorList>
            <person name="Reyes-Prieto M."/>
        </authorList>
    </citation>
    <scope>NUCLEOTIDE SEQUENCE [LARGE SCALE GENOMIC DNA]</scope>
    <source>
        <strain evidence="6">HF14-78462</strain>
    </source>
</reference>
<dbReference type="GO" id="GO:0005524">
    <property type="term" value="F:ATP binding"/>
    <property type="evidence" value="ECO:0007669"/>
    <property type="project" value="UniProtKB-KW"/>
</dbReference>
<evidence type="ECO:0000259" key="5">
    <source>
        <dbReference type="PROSITE" id="PS50893"/>
    </source>
</evidence>
<feature type="domain" description="ABC transporter" evidence="5">
    <location>
        <begin position="26"/>
        <end position="260"/>
    </location>
</feature>
<evidence type="ECO:0000256" key="3">
    <source>
        <dbReference type="ARBA" id="ARBA00022741"/>
    </source>
</evidence>
<dbReference type="InterPro" id="IPR027417">
    <property type="entry name" value="P-loop_NTPase"/>
</dbReference>
<dbReference type="PIRSF" id="PIRSF039085">
    <property type="entry name" value="ABC_ATPase_HisP"/>
    <property type="match status" value="1"/>
</dbReference>
<organism evidence="6 7">
    <name type="scientific">Starkeya nomas</name>
    <dbReference type="NCBI Taxonomy" id="2666134"/>
    <lineage>
        <taxon>Bacteria</taxon>
        <taxon>Pseudomonadati</taxon>
        <taxon>Pseudomonadota</taxon>
        <taxon>Alphaproteobacteria</taxon>
        <taxon>Hyphomicrobiales</taxon>
        <taxon>Xanthobacteraceae</taxon>
        <taxon>Starkeya</taxon>
    </lineage>
</organism>
<sequence length="265" mass="30128">MTEAHSIVPSDELPAVHTPPSREVAVELVGVHKWYGEFHVLKDINLRVLRGERIVICGPSGSGKSTMIRCINRLEEHQQGTIIVDGIELTNDLKRIDEIRREVGMCFQHFNLFPHLTVLENLTLAPIWVRKMPKKEAEELAMHFLRKVKIPEQANKYPGQLSGGQQQRVAIARALCMKPKIMLFDEPTSALDPEMVKEVLETMVSLAEEGMTMLCVTHEMGFARQVANRVIFMDAGQIIEMNEPNAFFSNPQHERTKLFLSQILH</sequence>
<gene>
    <name evidence="6" type="primary">glnQ_5</name>
    <name evidence="6" type="ORF">STARVERO_00938</name>
</gene>
<dbReference type="InterPro" id="IPR003439">
    <property type="entry name" value="ABC_transporter-like_ATP-bd"/>
</dbReference>
<dbReference type="PANTHER" id="PTHR43166">
    <property type="entry name" value="AMINO ACID IMPORT ATP-BINDING PROTEIN"/>
    <property type="match status" value="1"/>
</dbReference>
<evidence type="ECO:0000256" key="2">
    <source>
        <dbReference type="ARBA" id="ARBA00022448"/>
    </source>
</evidence>